<keyword evidence="1" id="KW-0472">Membrane</keyword>
<keyword evidence="1" id="KW-1133">Transmembrane helix</keyword>
<dbReference type="Proteomes" id="UP001196843">
    <property type="component" value="Unassembled WGS sequence"/>
</dbReference>
<dbReference type="EMBL" id="JAEUAW010000010">
    <property type="protein sequence ID" value="MBW9094759.1"/>
    <property type="molecule type" value="Genomic_DNA"/>
</dbReference>
<evidence type="ECO:0000313" key="4">
    <source>
        <dbReference type="Proteomes" id="UP001196843"/>
    </source>
</evidence>
<dbReference type="InterPro" id="IPR052179">
    <property type="entry name" value="DD-CPase-like"/>
</dbReference>
<evidence type="ECO:0000256" key="1">
    <source>
        <dbReference type="SAM" id="Phobius"/>
    </source>
</evidence>
<organism evidence="3 4">
    <name type="scientific">Microbacterium jejuense</name>
    <dbReference type="NCBI Taxonomy" id="1263637"/>
    <lineage>
        <taxon>Bacteria</taxon>
        <taxon>Bacillati</taxon>
        <taxon>Actinomycetota</taxon>
        <taxon>Actinomycetes</taxon>
        <taxon>Micrococcales</taxon>
        <taxon>Microbacteriaceae</taxon>
        <taxon>Microbacterium</taxon>
    </lineage>
</organism>
<evidence type="ECO:0000259" key="2">
    <source>
        <dbReference type="Pfam" id="PF02557"/>
    </source>
</evidence>
<feature type="domain" description="D-alanyl-D-alanine carboxypeptidase-like core" evidence="2">
    <location>
        <begin position="83"/>
        <end position="178"/>
    </location>
</feature>
<dbReference type="SUPFAM" id="SSF55166">
    <property type="entry name" value="Hedgehog/DD-peptidase"/>
    <property type="match status" value="1"/>
</dbReference>
<dbReference type="InterPro" id="IPR009045">
    <property type="entry name" value="Zn_M74/Hedgehog-like"/>
</dbReference>
<dbReference type="PANTHER" id="PTHR34385:SF1">
    <property type="entry name" value="PEPTIDOGLYCAN L-ALANYL-D-GLUTAMATE ENDOPEPTIDASE CWLK"/>
    <property type="match status" value="1"/>
</dbReference>
<comment type="caution">
    <text evidence="3">The sequence shown here is derived from an EMBL/GenBank/DDBJ whole genome shotgun (WGS) entry which is preliminary data.</text>
</comment>
<feature type="transmembrane region" description="Helical" evidence="1">
    <location>
        <begin position="12"/>
        <end position="34"/>
    </location>
</feature>
<dbReference type="Pfam" id="PF02557">
    <property type="entry name" value="VanY"/>
    <property type="match status" value="1"/>
</dbReference>
<keyword evidence="1" id="KW-0812">Transmembrane</keyword>
<evidence type="ECO:0000313" key="3">
    <source>
        <dbReference type="EMBL" id="MBW9094759.1"/>
    </source>
</evidence>
<keyword evidence="4" id="KW-1185">Reference proteome</keyword>
<gene>
    <name evidence="3" type="ORF">JNB62_13780</name>
</gene>
<dbReference type="CDD" id="cd14846">
    <property type="entry name" value="Peptidase_M15_like"/>
    <property type="match status" value="1"/>
</dbReference>
<dbReference type="PANTHER" id="PTHR34385">
    <property type="entry name" value="D-ALANYL-D-ALANINE CARBOXYPEPTIDASE"/>
    <property type="match status" value="1"/>
</dbReference>
<accession>A0ABS7HP71</accession>
<protein>
    <submittedName>
        <fullName evidence="3">M15 family metallopeptidase</fullName>
    </submittedName>
</protein>
<name>A0ABS7HP71_9MICO</name>
<reference evidence="3 4" key="1">
    <citation type="journal article" date="2021" name="MBio">
        <title>Poor Competitiveness of Bradyrhizobium in Pigeon Pea Root Colonization in Indian Soils.</title>
        <authorList>
            <person name="Chalasani D."/>
            <person name="Basu A."/>
            <person name="Pullabhotla S.V.S.R.N."/>
            <person name="Jorrin B."/>
            <person name="Neal A.L."/>
            <person name="Poole P.S."/>
            <person name="Podile A.R."/>
            <person name="Tkacz A."/>
        </authorList>
    </citation>
    <scope>NUCLEOTIDE SEQUENCE [LARGE SCALE GENOMIC DNA]</scope>
    <source>
        <strain evidence="3 4">HU14</strain>
    </source>
</reference>
<dbReference type="Gene3D" id="3.30.1380.10">
    <property type="match status" value="1"/>
</dbReference>
<dbReference type="InterPro" id="IPR003709">
    <property type="entry name" value="VanY-like_core_dom"/>
</dbReference>
<dbReference type="RefSeq" id="WP_220301472.1">
    <property type="nucleotide sequence ID" value="NZ_JAEUAW010000010.1"/>
</dbReference>
<sequence>MHNSPRPTRLRRTLVGLVIAFALVIAAVVGLVAYRSASAAAPTPAGGGTAEVDETRDGAVTEADGILPESAGPFDDGYPGVARLQPALLDALRRAATDAAAQGIDIRVNSGWRSAEYQEQLLREAIAQYGSEAEAARWVATPTTSAHVAGDAVDIGPYAAADWLIAHGQDYGLCRTYDNEAWHFELNPDAVRNGCPRPYRDPTEDPRMAG</sequence>
<proteinExistence type="predicted"/>